<reference evidence="10 11" key="1">
    <citation type="submission" date="2023-07" db="EMBL/GenBank/DDBJ databases">
        <title>Sorghum-associated microbial communities from plants grown in Nebraska, USA.</title>
        <authorList>
            <person name="Schachtman D."/>
        </authorList>
    </citation>
    <scope>NUCLEOTIDE SEQUENCE [LARGE SCALE GENOMIC DNA]</scope>
    <source>
        <strain evidence="10 11">DS1314</strain>
    </source>
</reference>
<keyword evidence="4" id="KW-0547">Nucleotide-binding</keyword>
<evidence type="ECO:0000256" key="2">
    <source>
        <dbReference type="ARBA" id="ARBA00012438"/>
    </source>
</evidence>
<dbReference type="PROSITE" id="PS50109">
    <property type="entry name" value="HIS_KIN"/>
    <property type="match status" value="1"/>
</dbReference>
<gene>
    <name evidence="10" type="ORF">J2T19_004434</name>
</gene>
<feature type="transmembrane region" description="Helical" evidence="8">
    <location>
        <begin position="164"/>
        <end position="186"/>
    </location>
</feature>
<evidence type="ECO:0000256" key="7">
    <source>
        <dbReference type="ARBA" id="ARBA00023012"/>
    </source>
</evidence>
<dbReference type="SMART" id="SM00387">
    <property type="entry name" value="HATPase_c"/>
    <property type="match status" value="1"/>
</dbReference>
<feature type="transmembrane region" description="Helical" evidence="8">
    <location>
        <begin position="139"/>
        <end position="158"/>
    </location>
</feature>
<evidence type="ECO:0000256" key="6">
    <source>
        <dbReference type="ARBA" id="ARBA00022840"/>
    </source>
</evidence>
<dbReference type="InterPro" id="IPR036890">
    <property type="entry name" value="HATPase_C_sf"/>
</dbReference>
<organism evidence="10 11">
    <name type="scientific">Paenibacillus tundrae</name>
    <dbReference type="NCBI Taxonomy" id="528187"/>
    <lineage>
        <taxon>Bacteria</taxon>
        <taxon>Bacillati</taxon>
        <taxon>Bacillota</taxon>
        <taxon>Bacilli</taxon>
        <taxon>Bacillales</taxon>
        <taxon>Paenibacillaceae</taxon>
        <taxon>Paenibacillus</taxon>
    </lineage>
</organism>
<dbReference type="EC" id="2.7.13.3" evidence="2"/>
<evidence type="ECO:0000256" key="4">
    <source>
        <dbReference type="ARBA" id="ARBA00022741"/>
    </source>
</evidence>
<evidence type="ECO:0000256" key="5">
    <source>
        <dbReference type="ARBA" id="ARBA00022777"/>
    </source>
</evidence>
<keyword evidence="8" id="KW-0812">Transmembrane</keyword>
<accession>A0ABT9WI28</accession>
<dbReference type="InterPro" id="IPR036034">
    <property type="entry name" value="PDZ_sf"/>
</dbReference>
<feature type="transmembrane region" description="Helical" evidence="8">
    <location>
        <begin position="248"/>
        <end position="267"/>
    </location>
</feature>
<evidence type="ECO:0000259" key="9">
    <source>
        <dbReference type="PROSITE" id="PS50109"/>
    </source>
</evidence>
<sequence>MSVLWFVTILCFVLTATYLHTSSYLHPYIGLSLKLSHTNQWVVHEVDPEGVASSSGIRSGEIVVSIEPQGITKLLNQDDIYTVSDASAIHVENPLGQTVHYSMKPGFRELFKILFSSTMELLLLFTGSYALFSQPGSRVMRLFYLLNLSMAICILTIYTSQLSLSNYILAFCAAWLPYWLIAFYLSFAFRTQQHRFRLLLFISKCVAITYSAGLVFLYIKRWLMSEIQLNHGMTIVKTSIAQSGPTNLLNFIFCMTLIIVFGITWFNRKNYSRKEQNQLLLMSTGIIVSLIPFIFGFAVPTLLQGDPLLPVEYTLIGFIPLSWMFTYVLVQRSMLDFKLVMPRLIIHVMYALSVFALLVIASKLDKLIQIGMLFVLFLLITWVYQYSQTYSRRKNKLNKEWLERQQLRLTVRMAEQQSMRDMFRLFAEMFHKMLDIEGVAIIWADDHNRFSQEGTGTYATIGDINNDTLNVEGLLQQYGFAQVWELSGEPGAEIAGYLGIGHKRNHTLFSAEEQDIIDQGRLEAIRMLVNSRLLSDLQKRYEHRVSQTARHEQQIRRHREFNDILMEAQQAERIKTSYFLHDQLLQNLIFLSRDLEEFHDTGETNTEQTAVWLDCLYTSQKDIRQLCDDLYPHIIDRSELQESLQWLVRTLQVKSDIMLELSCDTLSAEVEQEPLKSTVFRTIRELIINVMKHSQASRCSIQVYIRDNDLICQVKDDGLGFDVHSTFDFSKATSGHFGLISIHSNIQHLSGEITIHSSPGKGTSIHICLPLRAKELHNNE</sequence>
<dbReference type="PANTHER" id="PTHR24421:SF10">
    <property type="entry name" value="NITRATE_NITRITE SENSOR PROTEIN NARQ"/>
    <property type="match status" value="1"/>
</dbReference>
<proteinExistence type="predicted"/>
<dbReference type="InterPro" id="IPR005467">
    <property type="entry name" value="His_kinase_dom"/>
</dbReference>
<feature type="transmembrane region" description="Helical" evidence="8">
    <location>
        <begin position="342"/>
        <end position="361"/>
    </location>
</feature>
<dbReference type="Pfam" id="PF02518">
    <property type="entry name" value="HATPase_c"/>
    <property type="match status" value="1"/>
</dbReference>
<evidence type="ECO:0000256" key="8">
    <source>
        <dbReference type="SAM" id="Phobius"/>
    </source>
</evidence>
<dbReference type="SUPFAM" id="SSF55874">
    <property type="entry name" value="ATPase domain of HSP90 chaperone/DNA topoisomerase II/histidine kinase"/>
    <property type="match status" value="1"/>
</dbReference>
<feature type="transmembrane region" description="Helical" evidence="8">
    <location>
        <begin position="279"/>
        <end position="299"/>
    </location>
</feature>
<feature type="domain" description="Histidine kinase" evidence="9">
    <location>
        <begin position="681"/>
        <end position="773"/>
    </location>
</feature>
<evidence type="ECO:0000256" key="1">
    <source>
        <dbReference type="ARBA" id="ARBA00000085"/>
    </source>
</evidence>
<keyword evidence="7" id="KW-0902">Two-component regulatory system</keyword>
<keyword evidence="11" id="KW-1185">Reference proteome</keyword>
<evidence type="ECO:0000313" key="11">
    <source>
        <dbReference type="Proteomes" id="UP001233836"/>
    </source>
</evidence>
<keyword evidence="5 10" id="KW-0418">Kinase</keyword>
<feature type="transmembrane region" description="Helical" evidence="8">
    <location>
        <begin position="110"/>
        <end position="132"/>
    </location>
</feature>
<dbReference type="InterPro" id="IPR050482">
    <property type="entry name" value="Sensor_HK_TwoCompSys"/>
</dbReference>
<evidence type="ECO:0000313" key="10">
    <source>
        <dbReference type="EMBL" id="MDQ0172942.1"/>
    </source>
</evidence>
<name>A0ABT9WI28_9BACL</name>
<dbReference type="GO" id="GO:0004673">
    <property type="term" value="F:protein histidine kinase activity"/>
    <property type="evidence" value="ECO:0007669"/>
    <property type="project" value="UniProtKB-EC"/>
</dbReference>
<keyword evidence="8" id="KW-1133">Transmembrane helix</keyword>
<dbReference type="Proteomes" id="UP001233836">
    <property type="component" value="Unassembled WGS sequence"/>
</dbReference>
<dbReference type="CDD" id="cd16917">
    <property type="entry name" value="HATPase_UhpB-NarQ-NarX-like"/>
    <property type="match status" value="1"/>
</dbReference>
<dbReference type="EMBL" id="JAUSTI010000015">
    <property type="protein sequence ID" value="MDQ0172942.1"/>
    <property type="molecule type" value="Genomic_DNA"/>
</dbReference>
<keyword evidence="6" id="KW-0067">ATP-binding</keyword>
<dbReference type="Gene3D" id="3.30.565.10">
    <property type="entry name" value="Histidine kinase-like ATPase, C-terminal domain"/>
    <property type="match status" value="1"/>
</dbReference>
<dbReference type="SUPFAM" id="SSF50156">
    <property type="entry name" value="PDZ domain-like"/>
    <property type="match status" value="1"/>
</dbReference>
<protein>
    <recommendedName>
        <fullName evidence="2">histidine kinase</fullName>
        <ecNumber evidence="2">2.7.13.3</ecNumber>
    </recommendedName>
</protein>
<comment type="caution">
    <text evidence="10">The sequence shown here is derived from an EMBL/GenBank/DDBJ whole genome shotgun (WGS) entry which is preliminary data.</text>
</comment>
<keyword evidence="3 10" id="KW-0808">Transferase</keyword>
<feature type="transmembrane region" description="Helical" evidence="8">
    <location>
        <begin position="367"/>
        <end position="386"/>
    </location>
</feature>
<feature type="transmembrane region" description="Helical" evidence="8">
    <location>
        <begin position="198"/>
        <end position="219"/>
    </location>
</feature>
<dbReference type="PANTHER" id="PTHR24421">
    <property type="entry name" value="NITRATE/NITRITE SENSOR PROTEIN NARX-RELATED"/>
    <property type="match status" value="1"/>
</dbReference>
<comment type="catalytic activity">
    <reaction evidence="1">
        <text>ATP + protein L-histidine = ADP + protein N-phospho-L-histidine.</text>
        <dbReference type="EC" id="2.7.13.3"/>
    </reaction>
</comment>
<dbReference type="InterPro" id="IPR003594">
    <property type="entry name" value="HATPase_dom"/>
</dbReference>
<keyword evidence="8" id="KW-0472">Membrane</keyword>
<evidence type="ECO:0000256" key="3">
    <source>
        <dbReference type="ARBA" id="ARBA00022679"/>
    </source>
</evidence>
<feature type="transmembrane region" description="Helical" evidence="8">
    <location>
        <begin position="311"/>
        <end position="330"/>
    </location>
</feature>